<keyword evidence="1" id="KW-1133">Transmembrane helix</keyword>
<proteinExistence type="predicted"/>
<reference evidence="2 3" key="1">
    <citation type="submission" date="2018-05" db="EMBL/GenBank/DDBJ databases">
        <title>Complete genome sequence of sponge-derived Streptomyces sp. HNM0039.</title>
        <authorList>
            <person name="Huang X."/>
            <person name="Zhou S."/>
        </authorList>
    </citation>
    <scope>NUCLEOTIDE SEQUENCE [LARGE SCALE GENOMIC DNA]</scope>
    <source>
        <strain evidence="2 3">HNM0039</strain>
    </source>
</reference>
<dbReference type="EMBL" id="CP029188">
    <property type="protein sequence ID" value="AWI28009.1"/>
    <property type="molecule type" value="Genomic_DNA"/>
</dbReference>
<sequence length="71" mass="7972">MLELGILFGLLVVTSLALICVLVRRHRGSTENAEGLRIEQARLMQTQYDKAIYRAGTVDGRASPTRDHHRP</sequence>
<dbReference type="Proteomes" id="UP000244900">
    <property type="component" value="Chromosome"/>
</dbReference>
<dbReference type="KEGG" id="stir:DDW44_03810"/>
<dbReference type="AlphaFoldDB" id="A0A2S1SNM7"/>
<evidence type="ECO:0000313" key="3">
    <source>
        <dbReference type="Proteomes" id="UP000244900"/>
    </source>
</evidence>
<accession>A0A2S1SNM7</accession>
<evidence type="ECO:0000313" key="2">
    <source>
        <dbReference type="EMBL" id="AWI28009.1"/>
    </source>
</evidence>
<protein>
    <submittedName>
        <fullName evidence="2">Uncharacterized protein</fullName>
    </submittedName>
</protein>
<gene>
    <name evidence="2" type="ORF">DDW44_03810</name>
</gene>
<feature type="transmembrane region" description="Helical" evidence="1">
    <location>
        <begin position="6"/>
        <end position="23"/>
    </location>
</feature>
<keyword evidence="3" id="KW-1185">Reference proteome</keyword>
<organism evidence="2 3">
    <name type="scientific">Streptomyces tirandamycinicus</name>
    <dbReference type="NCBI Taxonomy" id="2174846"/>
    <lineage>
        <taxon>Bacteria</taxon>
        <taxon>Bacillati</taxon>
        <taxon>Actinomycetota</taxon>
        <taxon>Actinomycetes</taxon>
        <taxon>Kitasatosporales</taxon>
        <taxon>Streptomycetaceae</taxon>
        <taxon>Streptomyces</taxon>
    </lineage>
</organism>
<keyword evidence="1" id="KW-0812">Transmembrane</keyword>
<dbReference type="OrthoDB" id="4329944at2"/>
<keyword evidence="1" id="KW-0472">Membrane</keyword>
<name>A0A2S1SNM7_9ACTN</name>
<dbReference type="RefSeq" id="WP_108905527.1">
    <property type="nucleotide sequence ID" value="NZ_CP029188.1"/>
</dbReference>
<evidence type="ECO:0000256" key="1">
    <source>
        <dbReference type="SAM" id="Phobius"/>
    </source>
</evidence>